<evidence type="ECO:0000313" key="5">
    <source>
        <dbReference type="EMBL" id="HIV25316.1"/>
    </source>
</evidence>
<sequence length="278" mass="30717">MSFRAKKIEYLSEKAKKIRELTVECIGKLGFGHIGGASSICETLAALYFDIMNVDPENPDMEDRDRLVLSKGHAGPALYAALALKGFFPIAELDTLNRPNTHLPSHCDRKLTRGIDMTTGSLGQGFSAAVGMALAAQLDKKDLFVYTIIGDGESQEGQIWEGAMMAGTRGLDHLIAFTDYNKMQIDGYTGDVNTLDPLDKRWESFGWNVQVVDGHDIGQILSAVDTAKKQKGHPSMIILNTIKGKGLYFAENKLECHNMNISEEMWKKAVAQLEEEEM</sequence>
<dbReference type="InterPro" id="IPR029061">
    <property type="entry name" value="THDP-binding"/>
</dbReference>
<comment type="similarity">
    <text evidence="2">Belongs to the transketolase family.</text>
</comment>
<proteinExistence type="inferred from homology"/>
<accession>A0A9D1TA86</accession>
<name>A0A9D1TA86_9FIRM</name>
<evidence type="ECO:0000256" key="2">
    <source>
        <dbReference type="ARBA" id="ARBA00007131"/>
    </source>
</evidence>
<dbReference type="Gene3D" id="3.40.50.970">
    <property type="match status" value="1"/>
</dbReference>
<dbReference type="PANTHER" id="PTHR47514">
    <property type="entry name" value="TRANSKETOLASE N-TERMINAL SECTION-RELATED"/>
    <property type="match status" value="1"/>
</dbReference>
<protein>
    <submittedName>
        <fullName evidence="5">Transketolase</fullName>
    </submittedName>
</protein>
<comment type="caution">
    <text evidence="5">The sequence shown here is derived from an EMBL/GenBank/DDBJ whole genome shotgun (WGS) entry which is preliminary data.</text>
</comment>
<dbReference type="InterPro" id="IPR005474">
    <property type="entry name" value="Transketolase_N"/>
</dbReference>
<evidence type="ECO:0000313" key="6">
    <source>
        <dbReference type="Proteomes" id="UP000824169"/>
    </source>
</evidence>
<evidence type="ECO:0000256" key="1">
    <source>
        <dbReference type="ARBA" id="ARBA00001964"/>
    </source>
</evidence>
<dbReference type="Pfam" id="PF00456">
    <property type="entry name" value="Transketolase_N"/>
    <property type="match status" value="1"/>
</dbReference>
<reference evidence="5" key="2">
    <citation type="journal article" date="2021" name="PeerJ">
        <title>Extensive microbial diversity within the chicken gut microbiome revealed by metagenomics and culture.</title>
        <authorList>
            <person name="Gilroy R."/>
            <person name="Ravi A."/>
            <person name="Getino M."/>
            <person name="Pursley I."/>
            <person name="Horton D.L."/>
            <person name="Alikhan N.F."/>
            <person name="Baker D."/>
            <person name="Gharbi K."/>
            <person name="Hall N."/>
            <person name="Watson M."/>
            <person name="Adriaenssens E.M."/>
            <person name="Foster-Nyarko E."/>
            <person name="Jarju S."/>
            <person name="Secka A."/>
            <person name="Antonio M."/>
            <person name="Oren A."/>
            <person name="Chaudhuri R.R."/>
            <person name="La Ragione R."/>
            <person name="Hildebrand F."/>
            <person name="Pallen M.J."/>
        </authorList>
    </citation>
    <scope>NUCLEOTIDE SEQUENCE</scope>
    <source>
        <strain evidence="5">CHK188-20938</strain>
    </source>
</reference>
<reference evidence="5" key="1">
    <citation type="submission" date="2020-10" db="EMBL/GenBank/DDBJ databases">
        <authorList>
            <person name="Gilroy R."/>
        </authorList>
    </citation>
    <scope>NUCLEOTIDE SEQUENCE</scope>
    <source>
        <strain evidence="5">CHK188-20938</strain>
    </source>
</reference>
<organism evidence="5 6">
    <name type="scientific">Candidatus Scatomonas pullistercoris</name>
    <dbReference type="NCBI Taxonomy" id="2840920"/>
    <lineage>
        <taxon>Bacteria</taxon>
        <taxon>Bacillati</taxon>
        <taxon>Bacillota</taxon>
        <taxon>Clostridia</taxon>
        <taxon>Lachnospirales</taxon>
        <taxon>Lachnospiraceae</taxon>
        <taxon>Lachnospiraceae incertae sedis</taxon>
        <taxon>Candidatus Scatomonas</taxon>
    </lineage>
</organism>
<dbReference type="Proteomes" id="UP000824169">
    <property type="component" value="Unassembled WGS sequence"/>
</dbReference>
<dbReference type="AlphaFoldDB" id="A0A9D1TA86"/>
<feature type="domain" description="Transketolase N-terminal" evidence="4">
    <location>
        <begin position="14"/>
        <end position="265"/>
    </location>
</feature>
<dbReference type="EMBL" id="DVOO01000016">
    <property type="protein sequence ID" value="HIV25316.1"/>
    <property type="molecule type" value="Genomic_DNA"/>
</dbReference>
<comment type="cofactor">
    <cofactor evidence="1">
        <name>thiamine diphosphate</name>
        <dbReference type="ChEBI" id="CHEBI:58937"/>
    </cofactor>
</comment>
<evidence type="ECO:0000259" key="4">
    <source>
        <dbReference type="Pfam" id="PF00456"/>
    </source>
</evidence>
<dbReference type="CDD" id="cd02012">
    <property type="entry name" value="TPP_TK"/>
    <property type="match status" value="1"/>
</dbReference>
<gene>
    <name evidence="5" type="ORF">IAB71_05950</name>
</gene>
<keyword evidence="3" id="KW-0786">Thiamine pyrophosphate</keyword>
<dbReference type="SUPFAM" id="SSF52518">
    <property type="entry name" value="Thiamin diphosphate-binding fold (THDP-binding)"/>
    <property type="match status" value="1"/>
</dbReference>
<dbReference type="PANTHER" id="PTHR47514:SF1">
    <property type="entry name" value="TRANSKETOLASE N-TERMINAL SECTION-RELATED"/>
    <property type="match status" value="1"/>
</dbReference>
<evidence type="ECO:0000256" key="3">
    <source>
        <dbReference type="ARBA" id="ARBA00023052"/>
    </source>
</evidence>